<sequence>MMGLFRAAIFVVLAMLPSCSVGDIPTTTPGFTYKDGLPQAPVHLQVFIDLLCPYSKAAYPALKQLRDTFEGKDFRLTFQMLPLPFHRDAFLAAQSTLSVSFVPWLETIYANQDKLSNTNTLNTTSNQSANTPEYLNYDAAAPISEQNLFMPLFSRRVRNVYGWLTWITSSLLLFNFCENDMARRYSNLGPISNKTLMKRMHQIGSTYYVAVFASFPSDSLRGYEKVLLALSPMNDEESLSATAFLEFFDFVLDVYGERRRNVVVLIGDNCATNRAFTRLAGIPMVGCASHRFNLFVSDPNDTIVSQAAQQDTMKLIGRHIDDIDMLLLNGRQDRDVEPLIAQITDLNSVTLALRDE</sequence>
<dbReference type="GeneID" id="20816738"/>
<dbReference type="InterPro" id="IPR036249">
    <property type="entry name" value="Thioredoxin-like_sf"/>
</dbReference>
<feature type="signal peptide" evidence="1">
    <location>
        <begin position="1"/>
        <end position="22"/>
    </location>
</feature>
<dbReference type="AlphaFoldDB" id="W4FSL2"/>
<evidence type="ECO:0000256" key="1">
    <source>
        <dbReference type="SAM" id="SignalP"/>
    </source>
</evidence>
<dbReference type="EMBL" id="KI913174">
    <property type="protein sequence ID" value="ETV69603.1"/>
    <property type="molecule type" value="Genomic_DNA"/>
</dbReference>
<dbReference type="SUPFAM" id="SSF52833">
    <property type="entry name" value="Thioredoxin-like"/>
    <property type="match status" value="1"/>
</dbReference>
<keyword evidence="1" id="KW-0732">Signal</keyword>
<reference evidence="2" key="1">
    <citation type="submission" date="2013-12" db="EMBL/GenBank/DDBJ databases">
        <title>The Genome Sequence of Aphanomyces astaci APO3.</title>
        <authorList>
            <consortium name="The Broad Institute Genomics Platform"/>
            <person name="Russ C."/>
            <person name="Tyler B."/>
            <person name="van West P."/>
            <person name="Dieguez-Uribeondo J."/>
            <person name="Young S.K."/>
            <person name="Zeng Q."/>
            <person name="Gargeya S."/>
            <person name="Fitzgerald M."/>
            <person name="Abouelleil A."/>
            <person name="Alvarado L."/>
            <person name="Chapman S.B."/>
            <person name="Gainer-Dewar J."/>
            <person name="Goldberg J."/>
            <person name="Griggs A."/>
            <person name="Gujja S."/>
            <person name="Hansen M."/>
            <person name="Howarth C."/>
            <person name="Imamovic A."/>
            <person name="Ireland A."/>
            <person name="Larimer J."/>
            <person name="McCowan C."/>
            <person name="Murphy C."/>
            <person name="Pearson M."/>
            <person name="Poon T.W."/>
            <person name="Priest M."/>
            <person name="Roberts A."/>
            <person name="Saif S."/>
            <person name="Shea T."/>
            <person name="Sykes S."/>
            <person name="Wortman J."/>
            <person name="Nusbaum C."/>
            <person name="Birren B."/>
        </authorList>
    </citation>
    <scope>NUCLEOTIDE SEQUENCE [LARGE SCALE GENOMIC DNA]</scope>
    <source>
        <strain evidence="2">APO3</strain>
    </source>
</reference>
<protein>
    <recommendedName>
        <fullName evidence="3">Thioredoxin-like fold domain-containing protein</fullName>
    </recommendedName>
</protein>
<proteinExistence type="predicted"/>
<dbReference type="RefSeq" id="XP_009840930.1">
    <property type="nucleotide sequence ID" value="XM_009842628.1"/>
</dbReference>
<feature type="chain" id="PRO_5004840560" description="Thioredoxin-like fold domain-containing protein" evidence="1">
    <location>
        <begin position="23"/>
        <end position="356"/>
    </location>
</feature>
<organism evidence="2">
    <name type="scientific">Aphanomyces astaci</name>
    <name type="common">Crayfish plague agent</name>
    <dbReference type="NCBI Taxonomy" id="112090"/>
    <lineage>
        <taxon>Eukaryota</taxon>
        <taxon>Sar</taxon>
        <taxon>Stramenopiles</taxon>
        <taxon>Oomycota</taxon>
        <taxon>Saprolegniomycetes</taxon>
        <taxon>Saprolegniales</taxon>
        <taxon>Verrucalvaceae</taxon>
        <taxon>Aphanomyces</taxon>
    </lineage>
</organism>
<gene>
    <name evidence="2" type="ORF">H257_14742</name>
</gene>
<evidence type="ECO:0000313" key="2">
    <source>
        <dbReference type="EMBL" id="ETV69603.1"/>
    </source>
</evidence>
<dbReference type="PANTHER" id="PTHR40866:SF1">
    <property type="entry name" value="BED-TYPE DOMAIN-CONTAINING PROTEIN"/>
    <property type="match status" value="1"/>
</dbReference>
<dbReference type="PANTHER" id="PTHR40866">
    <property type="entry name" value="BED-TYPE DOMAIN-CONTAINING PROTEIN"/>
    <property type="match status" value="1"/>
</dbReference>
<accession>W4FSL2</accession>
<name>W4FSL2_APHAT</name>
<dbReference type="VEuPathDB" id="FungiDB:H257_14742"/>
<dbReference type="CDD" id="cd02972">
    <property type="entry name" value="DsbA_family"/>
    <property type="match status" value="1"/>
</dbReference>
<dbReference type="OrthoDB" id="37297at2759"/>
<dbReference type="Gene3D" id="3.40.30.10">
    <property type="entry name" value="Glutaredoxin"/>
    <property type="match status" value="1"/>
</dbReference>
<evidence type="ECO:0008006" key="3">
    <source>
        <dbReference type="Google" id="ProtNLM"/>
    </source>
</evidence>